<sequence>MNTQDSTASNDHQMLEEALAALQATASQFGASAINDAKVRVTYSWDIAAMSNEFRLAASLGQISAREAAEQASAMRNQIMEMSRLRSSPAVRAYATRLKKVGRSFSQLQETYAQRKFGTTFSELSEGKQASVYAEIIRAAGRPDPGVMQLAGKIGRVGRRVLLVSLAIAVYEVAESDDKPREIARQGTLASAGVIGGWAAGTAAVAAGMCAATAPICVSVAAFAGGLLAAFGADAGFGALYPRPSR</sequence>
<keyword evidence="3" id="KW-1185">Reference proteome</keyword>
<reference evidence="2 3" key="1">
    <citation type="submission" date="2019-04" db="EMBL/GenBank/DDBJ databases">
        <title>Trinickia sp. 7GSK02, isolated from subtropical forest soil.</title>
        <authorList>
            <person name="Gao Z.-H."/>
            <person name="Qiu L.-H."/>
        </authorList>
    </citation>
    <scope>NUCLEOTIDE SEQUENCE [LARGE SCALE GENOMIC DNA]</scope>
    <source>
        <strain evidence="2 3">7GSK02</strain>
    </source>
</reference>
<dbReference type="AlphaFoldDB" id="A0A4U1HTV5"/>
<protein>
    <submittedName>
        <fullName evidence="2">Uncharacterized protein</fullName>
    </submittedName>
</protein>
<organism evidence="2 3">
    <name type="scientific">Trinickia terrae</name>
    <dbReference type="NCBI Taxonomy" id="2571161"/>
    <lineage>
        <taxon>Bacteria</taxon>
        <taxon>Pseudomonadati</taxon>
        <taxon>Pseudomonadota</taxon>
        <taxon>Betaproteobacteria</taxon>
        <taxon>Burkholderiales</taxon>
        <taxon>Burkholderiaceae</taxon>
        <taxon>Trinickia</taxon>
    </lineage>
</organism>
<keyword evidence="1" id="KW-0472">Membrane</keyword>
<keyword evidence="1" id="KW-0812">Transmembrane</keyword>
<feature type="transmembrane region" description="Helical" evidence="1">
    <location>
        <begin position="189"/>
        <end position="214"/>
    </location>
</feature>
<keyword evidence="1" id="KW-1133">Transmembrane helix</keyword>
<name>A0A4U1HTV5_9BURK</name>
<dbReference type="OrthoDB" id="9134097at2"/>
<dbReference type="RefSeq" id="WP_136897927.1">
    <property type="nucleotide sequence ID" value="NZ_SWJE01000015.1"/>
</dbReference>
<comment type="caution">
    <text evidence="2">The sequence shown here is derived from an EMBL/GenBank/DDBJ whole genome shotgun (WGS) entry which is preliminary data.</text>
</comment>
<evidence type="ECO:0000313" key="2">
    <source>
        <dbReference type="EMBL" id="TKC83114.1"/>
    </source>
</evidence>
<feature type="transmembrane region" description="Helical" evidence="1">
    <location>
        <begin position="220"/>
        <end position="241"/>
    </location>
</feature>
<accession>A0A4U1HTV5</accession>
<evidence type="ECO:0000256" key="1">
    <source>
        <dbReference type="SAM" id="Phobius"/>
    </source>
</evidence>
<evidence type="ECO:0000313" key="3">
    <source>
        <dbReference type="Proteomes" id="UP000305539"/>
    </source>
</evidence>
<dbReference type="EMBL" id="SWJE01000015">
    <property type="protein sequence ID" value="TKC83114.1"/>
    <property type="molecule type" value="Genomic_DNA"/>
</dbReference>
<proteinExistence type="predicted"/>
<gene>
    <name evidence="2" type="ORF">FAZ69_25840</name>
</gene>
<dbReference type="Proteomes" id="UP000305539">
    <property type="component" value="Unassembled WGS sequence"/>
</dbReference>